<evidence type="ECO:0000313" key="3">
    <source>
        <dbReference type="EMBL" id="AIF24990.1"/>
    </source>
</evidence>
<dbReference type="AlphaFoldDB" id="A0A075IB43"/>
<name>A0A075IB43_9EURY</name>
<dbReference type="PANTHER" id="PTHR36435:SF1">
    <property type="entry name" value="CAAX AMINO TERMINAL PROTEASE FAMILY PROTEIN"/>
    <property type="match status" value="1"/>
</dbReference>
<accession>A0A075IB43</accession>
<dbReference type="InterPro" id="IPR003675">
    <property type="entry name" value="Rce1/LyrA-like_dom"/>
</dbReference>
<dbReference type="PANTHER" id="PTHR36435">
    <property type="entry name" value="SLR1288 PROTEIN"/>
    <property type="match status" value="1"/>
</dbReference>
<feature type="transmembrane region" description="Helical" evidence="1">
    <location>
        <begin position="182"/>
        <end position="203"/>
    </location>
</feature>
<feature type="transmembrane region" description="Helical" evidence="1">
    <location>
        <begin position="144"/>
        <end position="162"/>
    </location>
</feature>
<dbReference type="GO" id="GO:0004175">
    <property type="term" value="F:endopeptidase activity"/>
    <property type="evidence" value="ECO:0007669"/>
    <property type="project" value="UniProtKB-ARBA"/>
</dbReference>
<feature type="transmembrane region" description="Helical" evidence="1">
    <location>
        <begin position="59"/>
        <end position="78"/>
    </location>
</feature>
<dbReference type="Pfam" id="PF02517">
    <property type="entry name" value="Rce1-like"/>
    <property type="match status" value="1"/>
</dbReference>
<keyword evidence="1" id="KW-0472">Membrane</keyword>
<keyword evidence="1" id="KW-0812">Transmembrane</keyword>
<feature type="transmembrane region" description="Helical" evidence="1">
    <location>
        <begin position="20"/>
        <end position="47"/>
    </location>
</feature>
<evidence type="ECO:0000256" key="1">
    <source>
        <dbReference type="SAM" id="Phobius"/>
    </source>
</evidence>
<feature type="transmembrane region" description="Helical" evidence="1">
    <location>
        <begin position="99"/>
        <end position="124"/>
    </location>
</feature>
<protein>
    <submittedName>
        <fullName evidence="3">Abortive infection protein</fullName>
    </submittedName>
</protein>
<dbReference type="GO" id="GO:0080120">
    <property type="term" value="P:CAAX-box protein maturation"/>
    <property type="evidence" value="ECO:0007669"/>
    <property type="project" value="UniProtKB-ARBA"/>
</dbReference>
<keyword evidence="1" id="KW-1133">Transmembrane helix</keyword>
<feature type="transmembrane region" description="Helical" evidence="1">
    <location>
        <begin position="223"/>
        <end position="242"/>
    </location>
</feature>
<dbReference type="EMBL" id="KF901279">
    <property type="protein sequence ID" value="AIF24990.1"/>
    <property type="molecule type" value="Genomic_DNA"/>
</dbReference>
<feature type="domain" description="CAAX prenyl protease 2/Lysostaphin resistance protein A-like" evidence="2">
    <location>
        <begin position="147"/>
        <end position="236"/>
    </location>
</feature>
<organism evidence="3">
    <name type="scientific">uncultured marine group II/III euryarchaeote SAT1000_43_B03</name>
    <dbReference type="NCBI Taxonomy" id="1456585"/>
    <lineage>
        <taxon>Archaea</taxon>
        <taxon>Methanobacteriati</taxon>
        <taxon>Methanobacteriota</taxon>
        <taxon>environmental samples</taxon>
    </lineage>
</organism>
<dbReference type="InterPro" id="IPR052710">
    <property type="entry name" value="CAAX_protease"/>
</dbReference>
<sequence>MIEASTAELDFGPGSGRGRFAAWCIILGFTLIWIIVSIAGVLVFFILGRIFGMSFEVSLWFSTLVTYAVVIPITLLFLHYDGDLSSIRRMLRLETPKKAALLLAGIPLIVTIMDFILNLIYGFAYIGAFGEPSLPDIGVTWESSNLSIVLVLLSTVIIGPVAEELMFRGYVLDSIRKMHGDVLGIILSALLFGMIHFFDPYTVGMATLGGVLYGYIRVKTGSLWPSVVSHMIWNAMAMVVTYL</sequence>
<evidence type="ECO:0000259" key="2">
    <source>
        <dbReference type="Pfam" id="PF02517"/>
    </source>
</evidence>
<proteinExistence type="predicted"/>
<reference evidence="3" key="1">
    <citation type="journal article" date="2014" name="Genome Biol. Evol.">
        <title>Pangenome evidence for extensive interdomain horizontal transfer affecting lineage core and shell genes in uncultured planktonic thaumarchaeota and euryarchaeota.</title>
        <authorList>
            <person name="Deschamps P."/>
            <person name="Zivanovic Y."/>
            <person name="Moreira D."/>
            <person name="Rodriguez-Valera F."/>
            <person name="Lopez-Garcia P."/>
        </authorList>
    </citation>
    <scope>NUCLEOTIDE SEQUENCE</scope>
</reference>